<dbReference type="GO" id="GO:0005615">
    <property type="term" value="C:extracellular space"/>
    <property type="evidence" value="ECO:0007669"/>
    <property type="project" value="TreeGrafter"/>
</dbReference>
<dbReference type="InterPro" id="IPR036728">
    <property type="entry name" value="PBP_GOBP_sf"/>
</dbReference>
<dbReference type="OrthoDB" id="7611472at2759"/>
<feature type="signal peptide" evidence="2">
    <location>
        <begin position="1"/>
        <end position="16"/>
    </location>
</feature>
<dbReference type="Gene3D" id="1.10.238.20">
    <property type="entry name" value="Pheromone/general odorant binding protein domain"/>
    <property type="match status" value="1"/>
</dbReference>
<dbReference type="GO" id="GO:0005549">
    <property type="term" value="F:odorant binding"/>
    <property type="evidence" value="ECO:0007669"/>
    <property type="project" value="InterPro"/>
</dbReference>
<evidence type="ECO:0000313" key="4">
    <source>
        <dbReference type="Proteomes" id="UP000242457"/>
    </source>
</evidence>
<dbReference type="CDD" id="cd23992">
    <property type="entry name" value="PBP_GOBP"/>
    <property type="match status" value="1"/>
</dbReference>
<proteinExistence type="predicted"/>
<dbReference type="Pfam" id="PF01395">
    <property type="entry name" value="PBP_GOBP"/>
    <property type="match status" value="1"/>
</dbReference>
<evidence type="ECO:0000256" key="2">
    <source>
        <dbReference type="SAM" id="SignalP"/>
    </source>
</evidence>
<dbReference type="EMBL" id="KZ288266">
    <property type="protein sequence ID" value="PBC30238.1"/>
    <property type="molecule type" value="Genomic_DNA"/>
</dbReference>
<dbReference type="SUPFAM" id="SSF47565">
    <property type="entry name" value="Insect pheromone/odorant-binding proteins"/>
    <property type="match status" value="1"/>
</dbReference>
<keyword evidence="4" id="KW-1185">Reference proteome</keyword>
<dbReference type="PANTHER" id="PTHR11857">
    <property type="entry name" value="ODORANT BINDING PROTEIN-RELATED"/>
    <property type="match status" value="1"/>
</dbReference>
<keyword evidence="1 2" id="KW-0732">Signal</keyword>
<dbReference type="AlphaFoldDB" id="A0A2A3EEU4"/>
<gene>
    <name evidence="3" type="ORF">APICC_09844</name>
</gene>
<dbReference type="Proteomes" id="UP000242457">
    <property type="component" value="Unassembled WGS sequence"/>
</dbReference>
<evidence type="ECO:0000313" key="3">
    <source>
        <dbReference type="EMBL" id="PBC30238.1"/>
    </source>
</evidence>
<dbReference type="InterPro" id="IPR006170">
    <property type="entry name" value="PBP/GOBP"/>
</dbReference>
<dbReference type="GO" id="GO:0007608">
    <property type="term" value="P:sensory perception of smell"/>
    <property type="evidence" value="ECO:0007669"/>
    <property type="project" value="TreeGrafter"/>
</dbReference>
<feature type="chain" id="PRO_5012494643" evidence="2">
    <location>
        <begin position="17"/>
        <end position="135"/>
    </location>
</feature>
<organism evidence="3 4">
    <name type="scientific">Apis cerana cerana</name>
    <name type="common">Oriental honeybee</name>
    <dbReference type="NCBI Taxonomy" id="94128"/>
    <lineage>
        <taxon>Eukaryota</taxon>
        <taxon>Metazoa</taxon>
        <taxon>Ecdysozoa</taxon>
        <taxon>Arthropoda</taxon>
        <taxon>Hexapoda</taxon>
        <taxon>Insecta</taxon>
        <taxon>Pterygota</taxon>
        <taxon>Neoptera</taxon>
        <taxon>Endopterygota</taxon>
        <taxon>Hymenoptera</taxon>
        <taxon>Apocrita</taxon>
        <taxon>Aculeata</taxon>
        <taxon>Apoidea</taxon>
        <taxon>Anthophila</taxon>
        <taxon>Apidae</taxon>
        <taxon>Apis</taxon>
    </lineage>
</organism>
<protein>
    <submittedName>
        <fullName evidence="3">Pheromone-binding protein-related protein</fullName>
    </submittedName>
</protein>
<accession>A0A2A3EEU4</accession>
<sequence length="135" mass="15083">MKTIVIISAICVCVSAMTHEELKSGIHTLQSICMPETGATEQIANDVDDGKINIDDKNVLLYVECAMKKFNTVDDNGNFNEEVTRDIVRAVLDENETEQLITQCSPISDTDVHVKISKILQCFFKFRTVNDVLNS</sequence>
<reference evidence="3 4" key="1">
    <citation type="submission" date="2014-07" db="EMBL/GenBank/DDBJ databases">
        <title>Genomic and transcriptomic analysis on Apis cerana provide comprehensive insights into honey bee biology.</title>
        <authorList>
            <person name="Diao Q."/>
            <person name="Sun L."/>
            <person name="Zheng H."/>
            <person name="Zheng H."/>
            <person name="Xu S."/>
            <person name="Wang S."/>
            <person name="Zeng Z."/>
            <person name="Hu F."/>
            <person name="Su S."/>
            <person name="Wu J."/>
        </authorList>
    </citation>
    <scope>NUCLEOTIDE SEQUENCE [LARGE SCALE GENOMIC DNA]</scope>
    <source>
        <tissue evidence="3">Pupae without intestine</tissue>
    </source>
</reference>
<evidence type="ECO:0000256" key="1">
    <source>
        <dbReference type="ARBA" id="ARBA00022729"/>
    </source>
</evidence>
<dbReference type="SMART" id="SM00708">
    <property type="entry name" value="PhBP"/>
    <property type="match status" value="1"/>
</dbReference>
<name>A0A2A3EEU4_APICC</name>